<dbReference type="RefSeq" id="WP_116978856.1">
    <property type="nucleotide sequence ID" value="NZ_QPMM01000019.1"/>
</dbReference>
<name>A0A3E1Y254_9BACT</name>
<dbReference type="PROSITE" id="PS51257">
    <property type="entry name" value="PROKAR_LIPOPROTEIN"/>
    <property type="match status" value="1"/>
</dbReference>
<proteinExistence type="predicted"/>
<reference evidence="1 2" key="1">
    <citation type="submission" date="2018-07" db="EMBL/GenBank/DDBJ databases">
        <title>Chitinophaga K2CV101002-2 sp. nov., isolated from a monsoon evergreen broad-leaved forest soil.</title>
        <authorList>
            <person name="Lv Y."/>
        </authorList>
    </citation>
    <scope>NUCLEOTIDE SEQUENCE [LARGE SCALE GENOMIC DNA]</scope>
    <source>
        <strain evidence="1 2">GDMCC 1.1288</strain>
    </source>
</reference>
<organism evidence="1 2">
    <name type="scientific">Chitinophaga silvatica</name>
    <dbReference type="NCBI Taxonomy" id="2282649"/>
    <lineage>
        <taxon>Bacteria</taxon>
        <taxon>Pseudomonadati</taxon>
        <taxon>Bacteroidota</taxon>
        <taxon>Chitinophagia</taxon>
        <taxon>Chitinophagales</taxon>
        <taxon>Chitinophagaceae</taxon>
        <taxon>Chitinophaga</taxon>
    </lineage>
</organism>
<keyword evidence="2" id="KW-1185">Reference proteome</keyword>
<accession>A0A3E1Y254</accession>
<dbReference type="AlphaFoldDB" id="A0A3E1Y254"/>
<evidence type="ECO:0000313" key="2">
    <source>
        <dbReference type="Proteomes" id="UP000260644"/>
    </source>
</evidence>
<protein>
    <recommendedName>
        <fullName evidence="3">Lipoprotein</fullName>
    </recommendedName>
</protein>
<evidence type="ECO:0000313" key="1">
    <source>
        <dbReference type="EMBL" id="RFS18769.1"/>
    </source>
</evidence>
<comment type="caution">
    <text evidence="1">The sequence shown here is derived from an EMBL/GenBank/DDBJ whole genome shotgun (WGS) entry which is preliminary data.</text>
</comment>
<gene>
    <name evidence="1" type="ORF">DVR12_26590</name>
</gene>
<evidence type="ECO:0008006" key="3">
    <source>
        <dbReference type="Google" id="ProtNLM"/>
    </source>
</evidence>
<sequence length="150" mass="17459">MLKNISNCILLLLLFAIIIGCRREPHQNIKIRNNSGRTIVTTYSPDYPDSIHYQLSTCEVANGIRFISSGVTWVDIWRRPMVTVLNEIPSKTLMYFVYDADSAKKYYELYRKVNGADGCDSFRVHTELVLKRFDVTIEYLNSHDWTLVYP</sequence>
<dbReference type="Proteomes" id="UP000260644">
    <property type="component" value="Unassembled WGS sequence"/>
</dbReference>
<dbReference type="EMBL" id="QPMM01000019">
    <property type="protein sequence ID" value="RFS18769.1"/>
    <property type="molecule type" value="Genomic_DNA"/>
</dbReference>
<dbReference type="OrthoDB" id="680085at2"/>